<gene>
    <name evidence="2" type="ORF">G2W53_039556</name>
</gene>
<protein>
    <submittedName>
        <fullName evidence="2">Uncharacterized protein</fullName>
    </submittedName>
</protein>
<sequence length="84" mass="9567">MTPVCKYCQHKGISTLKMIVGEAHTEARELQDVMRALLRNFALTPECDDPQILLGHSMRAQRGSARDDKEEDNEEKHNDNEDQG</sequence>
<evidence type="ECO:0000313" key="2">
    <source>
        <dbReference type="EMBL" id="KAF7807395.1"/>
    </source>
</evidence>
<evidence type="ECO:0000256" key="1">
    <source>
        <dbReference type="SAM" id="MobiDB-lite"/>
    </source>
</evidence>
<comment type="caution">
    <text evidence="2">The sequence shown here is derived from an EMBL/GenBank/DDBJ whole genome shotgun (WGS) entry which is preliminary data.</text>
</comment>
<name>A0A834W2Y4_9FABA</name>
<dbReference type="Proteomes" id="UP000634136">
    <property type="component" value="Unassembled WGS sequence"/>
</dbReference>
<dbReference type="AlphaFoldDB" id="A0A834W2Y4"/>
<keyword evidence="3" id="KW-1185">Reference proteome</keyword>
<dbReference type="EMBL" id="JAAIUW010000012">
    <property type="protein sequence ID" value="KAF7807395.1"/>
    <property type="molecule type" value="Genomic_DNA"/>
</dbReference>
<feature type="region of interest" description="Disordered" evidence="1">
    <location>
        <begin position="56"/>
        <end position="84"/>
    </location>
</feature>
<evidence type="ECO:0000313" key="3">
    <source>
        <dbReference type="Proteomes" id="UP000634136"/>
    </source>
</evidence>
<feature type="compositionally biased region" description="Basic and acidic residues" evidence="1">
    <location>
        <begin position="64"/>
        <end position="84"/>
    </location>
</feature>
<organism evidence="2 3">
    <name type="scientific">Senna tora</name>
    <dbReference type="NCBI Taxonomy" id="362788"/>
    <lineage>
        <taxon>Eukaryota</taxon>
        <taxon>Viridiplantae</taxon>
        <taxon>Streptophyta</taxon>
        <taxon>Embryophyta</taxon>
        <taxon>Tracheophyta</taxon>
        <taxon>Spermatophyta</taxon>
        <taxon>Magnoliopsida</taxon>
        <taxon>eudicotyledons</taxon>
        <taxon>Gunneridae</taxon>
        <taxon>Pentapetalae</taxon>
        <taxon>rosids</taxon>
        <taxon>fabids</taxon>
        <taxon>Fabales</taxon>
        <taxon>Fabaceae</taxon>
        <taxon>Caesalpinioideae</taxon>
        <taxon>Cassia clade</taxon>
        <taxon>Senna</taxon>
    </lineage>
</organism>
<accession>A0A834W2Y4</accession>
<proteinExistence type="predicted"/>
<reference evidence="2" key="1">
    <citation type="submission" date="2020-09" db="EMBL/GenBank/DDBJ databases">
        <title>Genome-Enabled Discovery of Anthraquinone Biosynthesis in Senna tora.</title>
        <authorList>
            <person name="Kang S.-H."/>
            <person name="Pandey R.P."/>
            <person name="Lee C.-M."/>
            <person name="Sim J.-S."/>
            <person name="Jeong J.-T."/>
            <person name="Choi B.-S."/>
            <person name="Jung M."/>
            <person name="Ginzburg D."/>
            <person name="Zhao K."/>
            <person name="Won S.Y."/>
            <person name="Oh T.-J."/>
            <person name="Yu Y."/>
            <person name="Kim N.-H."/>
            <person name="Lee O.R."/>
            <person name="Lee T.-H."/>
            <person name="Bashyal P."/>
            <person name="Kim T.-S."/>
            <person name="Lee W.-H."/>
            <person name="Kawkins C."/>
            <person name="Kim C.-K."/>
            <person name="Kim J.S."/>
            <person name="Ahn B.O."/>
            <person name="Rhee S.Y."/>
            <person name="Sohng J.K."/>
        </authorList>
    </citation>
    <scope>NUCLEOTIDE SEQUENCE</scope>
    <source>
        <tissue evidence="2">Leaf</tissue>
    </source>
</reference>